<dbReference type="InterPro" id="IPR016032">
    <property type="entry name" value="Sig_transdc_resp-reg_C-effctor"/>
</dbReference>
<dbReference type="AlphaFoldDB" id="A0A1W9YWZ3"/>
<dbReference type="InterPro" id="IPR000792">
    <property type="entry name" value="Tscrpt_reg_LuxR_C"/>
</dbReference>
<keyword evidence="6" id="KW-1185">Reference proteome</keyword>
<dbReference type="Gene3D" id="1.10.10.10">
    <property type="entry name" value="Winged helix-like DNA-binding domain superfamily/Winged helix DNA-binding domain"/>
    <property type="match status" value="1"/>
</dbReference>
<dbReference type="Gene3D" id="3.40.50.300">
    <property type="entry name" value="P-loop containing nucleotide triphosphate hydrolases"/>
    <property type="match status" value="1"/>
</dbReference>
<evidence type="ECO:0000256" key="1">
    <source>
        <dbReference type="ARBA" id="ARBA00023015"/>
    </source>
</evidence>
<dbReference type="InterPro" id="IPR041664">
    <property type="entry name" value="AAA_16"/>
</dbReference>
<evidence type="ECO:0000256" key="3">
    <source>
        <dbReference type="ARBA" id="ARBA00023163"/>
    </source>
</evidence>
<evidence type="ECO:0000256" key="2">
    <source>
        <dbReference type="ARBA" id="ARBA00023125"/>
    </source>
</evidence>
<gene>
    <name evidence="5" type="ORF">BST17_12795</name>
</gene>
<dbReference type="EMBL" id="MVHJ01000009">
    <property type="protein sequence ID" value="ORA04583.1"/>
    <property type="molecule type" value="Genomic_DNA"/>
</dbReference>
<dbReference type="PANTHER" id="PTHR44688:SF16">
    <property type="entry name" value="DNA-BINDING TRANSCRIPTIONAL ACTIVATOR DEVR_DOSR"/>
    <property type="match status" value="1"/>
</dbReference>
<dbReference type="SMART" id="SM00382">
    <property type="entry name" value="AAA"/>
    <property type="match status" value="1"/>
</dbReference>
<dbReference type="SUPFAM" id="SSF46894">
    <property type="entry name" value="C-terminal effector domain of the bipartite response regulators"/>
    <property type="match status" value="1"/>
</dbReference>
<evidence type="ECO:0000313" key="6">
    <source>
        <dbReference type="Proteomes" id="UP000192366"/>
    </source>
</evidence>
<dbReference type="OrthoDB" id="134933at2"/>
<reference evidence="5 6" key="1">
    <citation type="submission" date="2017-02" db="EMBL/GenBank/DDBJ databases">
        <title>The new phylogeny of genus Mycobacterium.</title>
        <authorList>
            <person name="Tortoli E."/>
            <person name="Trovato A."/>
            <person name="Cirillo D.M."/>
        </authorList>
    </citation>
    <scope>NUCLEOTIDE SEQUENCE [LARGE SCALE GENOMIC DNA]</scope>
    <source>
        <strain evidence="5 6">DSM 45578</strain>
    </source>
</reference>
<dbReference type="STRING" id="564198.BST17_12795"/>
<keyword evidence="3" id="KW-0804">Transcription</keyword>
<dbReference type="InterPro" id="IPR003593">
    <property type="entry name" value="AAA+_ATPase"/>
</dbReference>
<sequence length="936" mass="99499">MDPEDAVTWEVGPIIGRAQLADLTARVAAGAPGAPQGVILVGEPGIGKSMLLRHAMAHAPDHVRLLFASGTEPDHVPPFTALAELIRPLGDLVAQLPPTLRDALHHVLDVGVLDVGVPDDGSVPGPASIQQAVLALLGISAATAPLMLVLDDFDRFEPDSRQVLSYVVSRVPHLAVRILASARHLDRVRGLDASMTVADVPALSNREAAQLIEAQSVVPHPSVTGEIIRWSAGNPLALIESARFYGRSGADVFRVYGMVGGGFARALFATQLAELPADARRLVIFAATGAGYEDIDLLTAAAGFGAQLARWDPAVAAGIVTVAEDRRVRFGHPLLRSIAYAEAGHDERTAAHTALAASPMLDDFCRAWHLAAAATAPDEGVAVLLEQGAARSGRRGGYLEVARALQRAGELSPDDGDAARRFMLAAAAANFGGDPAWAQALTGSALHRSSSPQIVGQAALTRASILVQAARPAEAFDVVGGVLDGTPFSDSQLRLNLLYVAASAAYYSGDPAERSRLRGWLAGTAGDTDAPSAFPMPLPPEAGPLQRAHIAMYADTRVRPVTWDRRWLQPMSPAIEPYRRLIVGEMAYVTEDTDLAVAHLRAAVEGLNATGGLRGFTYAMAALAWSLLDTGRWAELNALLAETESLCAVYDLNLLHTETALVRAQLSALTGDIAAAEAALGDATRMMADKGGAATAVALSRATGWQALARGDFDTAYRALRQMFDPDGGPVHFVVSHRGIADLAWTGVRSGHSDDLRSLITTIGRQFGSRPPVRLRLLRHQALALTASTGLAERHHRLAVTDPAGQQWPLERARAQLHYGEWLRRVRRPAQARTQLGAALEQFELLGALPLAQMARAELRAAGVTGPARHAVAGLDALTAQERQIVTMAASGLTNREIGLRVHLSPRTVASHLYKVYPKLGVTRRHQLRDILGDQT</sequence>
<dbReference type="PROSITE" id="PS50043">
    <property type="entry name" value="HTH_LUXR_2"/>
    <property type="match status" value="1"/>
</dbReference>
<dbReference type="SUPFAM" id="SSF52540">
    <property type="entry name" value="P-loop containing nucleoside triphosphate hydrolases"/>
    <property type="match status" value="1"/>
</dbReference>
<keyword evidence="2" id="KW-0238">DNA-binding</keyword>
<evidence type="ECO:0000259" key="4">
    <source>
        <dbReference type="PROSITE" id="PS50043"/>
    </source>
</evidence>
<accession>A0A1W9YWZ3</accession>
<dbReference type="SMART" id="SM00421">
    <property type="entry name" value="HTH_LUXR"/>
    <property type="match status" value="1"/>
</dbReference>
<dbReference type="PANTHER" id="PTHR44688">
    <property type="entry name" value="DNA-BINDING TRANSCRIPTIONAL ACTIVATOR DEVR_DOSR"/>
    <property type="match status" value="1"/>
</dbReference>
<dbReference type="Proteomes" id="UP000192366">
    <property type="component" value="Unassembled WGS sequence"/>
</dbReference>
<protein>
    <recommendedName>
        <fullName evidence="4">HTH luxR-type domain-containing protein</fullName>
    </recommendedName>
</protein>
<dbReference type="Pfam" id="PF13191">
    <property type="entry name" value="AAA_16"/>
    <property type="match status" value="1"/>
</dbReference>
<dbReference type="GO" id="GO:0003677">
    <property type="term" value="F:DNA binding"/>
    <property type="evidence" value="ECO:0007669"/>
    <property type="project" value="UniProtKB-KW"/>
</dbReference>
<comment type="caution">
    <text evidence="5">The sequence shown here is derived from an EMBL/GenBank/DDBJ whole genome shotgun (WGS) entry which is preliminary data.</text>
</comment>
<dbReference type="CDD" id="cd06170">
    <property type="entry name" value="LuxR_C_like"/>
    <property type="match status" value="1"/>
</dbReference>
<keyword evidence="1" id="KW-0805">Transcription regulation</keyword>
<dbReference type="PRINTS" id="PR00038">
    <property type="entry name" value="HTHLUXR"/>
</dbReference>
<organism evidence="5 6">
    <name type="scientific">Mycolicibacterium bacteremicum</name>
    <name type="common">Mycobacterium bacteremicum</name>
    <dbReference type="NCBI Taxonomy" id="564198"/>
    <lineage>
        <taxon>Bacteria</taxon>
        <taxon>Bacillati</taxon>
        <taxon>Actinomycetota</taxon>
        <taxon>Actinomycetes</taxon>
        <taxon>Mycobacteriales</taxon>
        <taxon>Mycobacteriaceae</taxon>
        <taxon>Mycolicibacterium</taxon>
    </lineage>
</organism>
<dbReference type="InterPro" id="IPR036388">
    <property type="entry name" value="WH-like_DNA-bd_sf"/>
</dbReference>
<dbReference type="GO" id="GO:0006355">
    <property type="term" value="P:regulation of DNA-templated transcription"/>
    <property type="evidence" value="ECO:0007669"/>
    <property type="project" value="InterPro"/>
</dbReference>
<evidence type="ECO:0000313" key="5">
    <source>
        <dbReference type="EMBL" id="ORA04583.1"/>
    </source>
</evidence>
<dbReference type="InterPro" id="IPR027417">
    <property type="entry name" value="P-loop_NTPase"/>
</dbReference>
<feature type="domain" description="HTH luxR-type" evidence="4">
    <location>
        <begin position="871"/>
        <end position="936"/>
    </location>
</feature>
<dbReference type="Pfam" id="PF00196">
    <property type="entry name" value="GerE"/>
    <property type="match status" value="1"/>
</dbReference>
<proteinExistence type="predicted"/>
<name>A0A1W9YWZ3_MYCBA</name>